<keyword evidence="2 5" id="KW-0812">Transmembrane</keyword>
<comment type="caution">
    <text evidence="7">The sequence shown here is derived from an EMBL/GenBank/DDBJ whole genome shotgun (WGS) entry which is preliminary data.</text>
</comment>
<feature type="transmembrane region" description="Helical" evidence="5">
    <location>
        <begin position="97"/>
        <end position="116"/>
    </location>
</feature>
<protein>
    <recommendedName>
        <fullName evidence="6">HTTM-like domain-containing protein</fullName>
    </recommendedName>
</protein>
<dbReference type="InterPro" id="IPR053934">
    <property type="entry name" value="HTTM_dom"/>
</dbReference>
<dbReference type="PANTHER" id="PTHR39535">
    <property type="entry name" value="SPORULATION-DELAYING PROTEIN SDPB"/>
    <property type="match status" value="1"/>
</dbReference>
<accession>R8GWY1</accession>
<feature type="transmembrane region" description="Helical" evidence="5">
    <location>
        <begin position="21"/>
        <end position="39"/>
    </location>
</feature>
<feature type="transmembrane region" description="Helical" evidence="5">
    <location>
        <begin position="249"/>
        <end position="271"/>
    </location>
</feature>
<feature type="domain" description="HTTM-like" evidence="6">
    <location>
        <begin position="16"/>
        <end position="287"/>
    </location>
</feature>
<gene>
    <name evidence="7" type="ORF">IIC_06141</name>
</gene>
<dbReference type="InterPro" id="IPR052964">
    <property type="entry name" value="Sporulation_signal_mat"/>
</dbReference>
<dbReference type="Pfam" id="PF05090">
    <property type="entry name" value="HTTM"/>
    <property type="match status" value="1"/>
</dbReference>
<evidence type="ECO:0000313" key="8">
    <source>
        <dbReference type="Proteomes" id="UP000014040"/>
    </source>
</evidence>
<dbReference type="InterPro" id="IPR011020">
    <property type="entry name" value="HTTM-like"/>
</dbReference>
<organism evidence="7 8">
    <name type="scientific">Bacillus cereus VD021</name>
    <dbReference type="NCBI Taxonomy" id="1053224"/>
    <lineage>
        <taxon>Bacteria</taxon>
        <taxon>Bacillati</taxon>
        <taxon>Bacillota</taxon>
        <taxon>Bacilli</taxon>
        <taxon>Bacillales</taxon>
        <taxon>Bacillaceae</taxon>
        <taxon>Bacillus</taxon>
        <taxon>Bacillus cereus group</taxon>
    </lineage>
</organism>
<evidence type="ECO:0000256" key="5">
    <source>
        <dbReference type="SAM" id="Phobius"/>
    </source>
</evidence>
<dbReference type="Proteomes" id="UP000014040">
    <property type="component" value="Unassembled WGS sequence"/>
</dbReference>
<dbReference type="PANTHER" id="PTHR39535:SF2">
    <property type="entry name" value="HTTM DOMAIN-CONTAINING PROTEIN"/>
    <property type="match status" value="1"/>
</dbReference>
<dbReference type="PATRIC" id="fig|1053224.3.peg.6156"/>
<keyword evidence="3 5" id="KW-1133">Transmembrane helix</keyword>
<feature type="transmembrane region" description="Helical" evidence="5">
    <location>
        <begin position="122"/>
        <end position="141"/>
    </location>
</feature>
<evidence type="ECO:0000313" key="7">
    <source>
        <dbReference type="EMBL" id="EOO65110.1"/>
    </source>
</evidence>
<feature type="transmembrane region" description="Helical" evidence="5">
    <location>
        <begin position="71"/>
        <end position="90"/>
    </location>
</feature>
<comment type="subcellular location">
    <subcellularLocation>
        <location evidence="1">Endomembrane system</location>
        <topology evidence="1">Multi-pass membrane protein</topology>
    </subcellularLocation>
</comment>
<reference evidence="7 8" key="1">
    <citation type="submission" date="2012-12" db="EMBL/GenBank/DDBJ databases">
        <title>The Genome Sequence of Bacillus cereus VD021.</title>
        <authorList>
            <consortium name="The Broad Institute Genome Sequencing Platform"/>
            <consortium name="The Broad Institute Genome Sequencing Center for Infectious Disease"/>
            <person name="Feldgarden M."/>
            <person name="Van der Auwera G.A."/>
            <person name="Mahillon J."/>
            <person name="Duprez V."/>
            <person name="Timmery S."/>
            <person name="Mattelet C."/>
            <person name="Dierick K."/>
            <person name="Sun M."/>
            <person name="Yu Z."/>
            <person name="Zhu L."/>
            <person name="Hu X."/>
            <person name="Shank E.B."/>
            <person name="Swiecicka I."/>
            <person name="Hansen B.M."/>
            <person name="Andrup L."/>
            <person name="Walker B."/>
            <person name="Young S.K."/>
            <person name="Zeng Q."/>
            <person name="Gargeya S."/>
            <person name="Fitzgerald M."/>
            <person name="Haas B."/>
            <person name="Abouelleil A."/>
            <person name="Alvarado L."/>
            <person name="Arachchi H.M."/>
            <person name="Berlin A.M."/>
            <person name="Chapman S.B."/>
            <person name="Dewar J."/>
            <person name="Goldberg J."/>
            <person name="Griggs A."/>
            <person name="Gujja S."/>
            <person name="Hansen M."/>
            <person name="Howarth C."/>
            <person name="Imamovic A."/>
            <person name="Larimer J."/>
            <person name="McCowan C."/>
            <person name="Murphy C."/>
            <person name="Neiman D."/>
            <person name="Pearson M."/>
            <person name="Priest M."/>
            <person name="Roberts A."/>
            <person name="Saif S."/>
            <person name="Shea T."/>
            <person name="Sisk P."/>
            <person name="Sykes S."/>
            <person name="Wortman J."/>
            <person name="Nusbaum C."/>
            <person name="Birren B."/>
        </authorList>
    </citation>
    <scope>NUCLEOTIDE SEQUENCE [LARGE SCALE GENOMIC DNA]</scope>
    <source>
        <strain evidence="7 8">VD021</strain>
    </source>
</reference>
<dbReference type="AlphaFoldDB" id="R8GWY1"/>
<keyword evidence="4 5" id="KW-0472">Membrane</keyword>
<evidence type="ECO:0000256" key="4">
    <source>
        <dbReference type="ARBA" id="ARBA00023136"/>
    </source>
</evidence>
<dbReference type="RefSeq" id="WP_016101392.1">
    <property type="nucleotide sequence ID" value="NZ_KB976276.1"/>
</dbReference>
<feature type="transmembrane region" description="Helical" evidence="5">
    <location>
        <begin position="162"/>
        <end position="186"/>
    </location>
</feature>
<feature type="transmembrane region" description="Helical" evidence="5">
    <location>
        <begin position="220"/>
        <end position="242"/>
    </location>
</feature>
<sequence>MNQSISNRILSCFLQEKYYKGASLLRISFGILTLYFYLIHYSQRHFLYSEVGYNANYFGFAPSLYSLNSSLLYFDVIYILGILFTFIYTIGYKGRFISILNFIFYYSLYVRMGSISDGGDNLMCISLFFLLFADCTRYFSIDAIKGKKITNRNNTLANNISTILHNFSILFCITQVCVVYVTSGIYQIMGDLWNNGTALYYVSQVNTVSTPFLKEWVNNYVYLAVIFTYLSIFVKIAFPLLIINKRTKLFGVIAICFFHAGIGIGMGLYSFSIVMISMELLIFTDGEYQKYTKKLKDWYKQILILWKSKIARVENKELYKSK</sequence>
<dbReference type="HOGENOM" id="CLU_045120_1_0_9"/>
<evidence type="ECO:0000256" key="1">
    <source>
        <dbReference type="ARBA" id="ARBA00004127"/>
    </source>
</evidence>
<evidence type="ECO:0000256" key="2">
    <source>
        <dbReference type="ARBA" id="ARBA00022692"/>
    </source>
</evidence>
<dbReference type="SMART" id="SM00752">
    <property type="entry name" value="HTTM"/>
    <property type="match status" value="1"/>
</dbReference>
<dbReference type="EMBL" id="AHES01000084">
    <property type="protein sequence ID" value="EOO65110.1"/>
    <property type="molecule type" value="Genomic_DNA"/>
</dbReference>
<name>R8GWY1_BACCE</name>
<dbReference type="GO" id="GO:0012505">
    <property type="term" value="C:endomembrane system"/>
    <property type="evidence" value="ECO:0007669"/>
    <property type="project" value="UniProtKB-SubCell"/>
</dbReference>
<evidence type="ECO:0000256" key="3">
    <source>
        <dbReference type="ARBA" id="ARBA00022989"/>
    </source>
</evidence>
<proteinExistence type="predicted"/>
<evidence type="ECO:0000259" key="6">
    <source>
        <dbReference type="SMART" id="SM00752"/>
    </source>
</evidence>